<comment type="caution">
    <text evidence="1">The sequence shown here is derived from an EMBL/GenBank/DDBJ whole genome shotgun (WGS) entry which is preliminary data.</text>
</comment>
<evidence type="ECO:0000313" key="1">
    <source>
        <dbReference type="EMBL" id="KAJ9102422.1"/>
    </source>
</evidence>
<protein>
    <submittedName>
        <fullName evidence="1">Uncharacterized protein</fullName>
    </submittedName>
</protein>
<keyword evidence="2" id="KW-1185">Reference proteome</keyword>
<dbReference type="EMBL" id="JASBWT010000008">
    <property type="protein sequence ID" value="KAJ9102422.1"/>
    <property type="molecule type" value="Genomic_DNA"/>
</dbReference>
<evidence type="ECO:0000313" key="2">
    <source>
        <dbReference type="Proteomes" id="UP001227268"/>
    </source>
</evidence>
<gene>
    <name evidence="1" type="ORF">QFC21_002822</name>
</gene>
<proteinExistence type="predicted"/>
<name>A0ACC2VVG1_9TREE</name>
<dbReference type="Proteomes" id="UP001227268">
    <property type="component" value="Unassembled WGS sequence"/>
</dbReference>
<accession>A0ACC2VVG1</accession>
<organism evidence="1 2">
    <name type="scientific">Naganishia friedmannii</name>
    <dbReference type="NCBI Taxonomy" id="89922"/>
    <lineage>
        <taxon>Eukaryota</taxon>
        <taxon>Fungi</taxon>
        <taxon>Dikarya</taxon>
        <taxon>Basidiomycota</taxon>
        <taxon>Agaricomycotina</taxon>
        <taxon>Tremellomycetes</taxon>
        <taxon>Filobasidiales</taxon>
        <taxon>Filobasidiaceae</taxon>
        <taxon>Naganishia</taxon>
    </lineage>
</organism>
<sequence>MNSLTSSISKMMQRPQPPAAPAVDKDTSSEQALPVIDSDGVATEAEIAAMQPSMSYASRVPPQQAAQLQAQNAAAQKAAESGLANLMRRPILQRGASGPVAPENGLAVGTGQARPGARAMGPAALTVQPQSQPPQEMSGLGEFESADGMGQNLPKAKPQQFDFHYDDTSDILSELSEFFPYAEMSHLLDNLHEFEIDFGKSAKWTEASLEQRRNYVQMQVEFLEHRDLEERMKAARRLTYLVQGPEYQLHWIIENTGLVRAADGLSSALVALKDACARHDAIARAMSAYEQNAQHAKPSFGQQPNQAPPSSHPGQHVPEELHHAIEDTNAEIGVYLGIIYFVVEVFRHDETFGDELMAMEQPLPIYLLGLVASLRDKTHKGFPVKKAIWKTLLACLGGLKDIRKAVALQRDLAGLPPAKRDFTKVSPSGMTHFHKEITVKYPTFEVPPPVKQSPLNPEKLAEAMNPIPVRSHYHTSVEDGLPSTFVSRANGQNRNGAAGQAGFQGQGSLPQPGTPAPSPPPTPPMKPKKQQYQTDQSRPFVFPFSRSEFGLGPSRMVPFAIDEAEKLYNRHMHVSLGLYQLQKVREDYIREESGLGSSGLIGFTKPLFDDDLEEADDKAWQDYQIMDWRYEEQEMMAQSSRDTLGVKAAQQARLSLKRLYRVELLYKATLSSSQSIVVVLLKLLLATVTGNPAANANVNQTPGSPGTEPPEMIDNPPLTLEEVDVARHREITSKAVSAILLLLLKWFKASHIMKFQHLATLLIDSNCLLLILKMFGFQDLLQTVQTKNEWEDHKFCQLNFSPERHLRRDDDLYERKTKPKTIRIGADGEEIEIIHEYSWRNFFYSINFIRVVNQLTKRRPARISLLVQYKSSQILKRLLRVSHPMLQLQVLKVIKSQVPFCGRKWRQSNMKTITAIYLNCKPELRDEWLTAIDVDNEVDESNAAENALRVLIRFYHSKHYSIPPSGFDYHRRSDSLASGGSAEQAGGQASGSTGGSLHRTDSDVFPPNRTLPRKEAEEGDYNVETIMGAWLYEYEDLIAEVLGIDRAEEHVQQGLDLLNSPGGRRGSSSSSSGILTTNDTPWSRLNEIMKSRGMDDEEAISDSESVVSIGELGADARFSTYDMESDNGDEPEDSFAARQRRKSTGNENTWEHISPQISLLPKSPNERMRRRSSSGSSPLRPVIAPSAATDWLDVETFDEEEEPGPMPIQEGTEDEEARGHMPADEVEAFFQV</sequence>
<reference evidence="1" key="1">
    <citation type="submission" date="2023-04" db="EMBL/GenBank/DDBJ databases">
        <title>Draft Genome sequencing of Naganishia species isolated from polar environments using Oxford Nanopore Technology.</title>
        <authorList>
            <person name="Leo P."/>
            <person name="Venkateswaran K."/>
        </authorList>
    </citation>
    <scope>NUCLEOTIDE SEQUENCE</scope>
    <source>
        <strain evidence="1">MNA-CCFEE 5423</strain>
    </source>
</reference>